<name>A0A7K1SMH3_9BACT</name>
<evidence type="ECO:0000256" key="2">
    <source>
        <dbReference type="SAM" id="MobiDB-lite"/>
    </source>
</evidence>
<dbReference type="RefSeq" id="WP_157589790.1">
    <property type="nucleotide sequence ID" value="NZ_WPIN01000019.1"/>
</dbReference>
<gene>
    <name evidence="3" type="ORF">GO755_33430</name>
</gene>
<dbReference type="EMBL" id="WPIN01000019">
    <property type="protein sequence ID" value="MVM34978.1"/>
    <property type="molecule type" value="Genomic_DNA"/>
</dbReference>
<accession>A0A7K1SMH3</accession>
<evidence type="ECO:0000256" key="1">
    <source>
        <dbReference type="SAM" id="Coils"/>
    </source>
</evidence>
<evidence type="ECO:0000313" key="4">
    <source>
        <dbReference type="Proteomes" id="UP000436006"/>
    </source>
</evidence>
<feature type="coiled-coil region" evidence="1">
    <location>
        <begin position="70"/>
        <end position="111"/>
    </location>
</feature>
<keyword evidence="4" id="KW-1185">Reference proteome</keyword>
<dbReference type="Proteomes" id="UP000436006">
    <property type="component" value="Unassembled WGS sequence"/>
</dbReference>
<comment type="caution">
    <text evidence="3">The sequence shown here is derived from an EMBL/GenBank/DDBJ whole genome shotgun (WGS) entry which is preliminary data.</text>
</comment>
<reference evidence="3 4" key="1">
    <citation type="submission" date="2019-12" db="EMBL/GenBank/DDBJ databases">
        <title>Spirosoma sp. HMF4905 genome sequencing and assembly.</title>
        <authorList>
            <person name="Kang H."/>
            <person name="Cha I."/>
            <person name="Kim H."/>
            <person name="Joh K."/>
        </authorList>
    </citation>
    <scope>NUCLEOTIDE SEQUENCE [LARGE SCALE GENOMIC DNA]</scope>
    <source>
        <strain evidence="3 4">HMF4905</strain>
    </source>
</reference>
<proteinExistence type="predicted"/>
<dbReference type="AlphaFoldDB" id="A0A7K1SMH3"/>
<protein>
    <submittedName>
        <fullName evidence="3">Uncharacterized protein</fullName>
    </submittedName>
</protein>
<feature type="region of interest" description="Disordered" evidence="2">
    <location>
        <begin position="125"/>
        <end position="145"/>
    </location>
</feature>
<evidence type="ECO:0000313" key="3">
    <source>
        <dbReference type="EMBL" id="MVM34978.1"/>
    </source>
</evidence>
<keyword evidence="1" id="KW-0175">Coiled coil</keyword>
<organism evidence="3 4">
    <name type="scientific">Spirosoma arboris</name>
    <dbReference type="NCBI Taxonomy" id="2682092"/>
    <lineage>
        <taxon>Bacteria</taxon>
        <taxon>Pseudomonadati</taxon>
        <taxon>Bacteroidota</taxon>
        <taxon>Cytophagia</taxon>
        <taxon>Cytophagales</taxon>
        <taxon>Cytophagaceae</taxon>
        <taxon>Spirosoma</taxon>
    </lineage>
</organism>
<sequence length="145" mass="15878">MKTYTKLLCIAGLALILAFRPWRQVNQSVGLRSVSDSLDVALKESDSLLVNQAALPVETPVKVVLPTEEISALVDNVKELESEKKALLDKKKSLANEIAQLRKSVSLKQETIVSLKEIDELLSKQNKKSTTTGYSADGESKANQP</sequence>